<dbReference type="AlphaFoldDB" id="A0A6A6DMC1"/>
<name>A0A6A6DMC1_9PEZI</name>
<dbReference type="GO" id="GO:0005524">
    <property type="term" value="F:ATP binding"/>
    <property type="evidence" value="ECO:0007669"/>
    <property type="project" value="UniProtKB-KW"/>
</dbReference>
<dbReference type="CDD" id="cd00180">
    <property type="entry name" value="PKc"/>
    <property type="match status" value="1"/>
</dbReference>
<organism evidence="7 8">
    <name type="scientific">Zopfia rhizophila CBS 207.26</name>
    <dbReference type="NCBI Taxonomy" id="1314779"/>
    <lineage>
        <taxon>Eukaryota</taxon>
        <taxon>Fungi</taxon>
        <taxon>Dikarya</taxon>
        <taxon>Ascomycota</taxon>
        <taxon>Pezizomycotina</taxon>
        <taxon>Dothideomycetes</taxon>
        <taxon>Dothideomycetes incertae sedis</taxon>
        <taxon>Zopfiaceae</taxon>
        <taxon>Zopfia</taxon>
    </lineage>
</organism>
<accession>A0A6A6DMC1</accession>
<evidence type="ECO:0000256" key="5">
    <source>
        <dbReference type="SAM" id="MobiDB-lite"/>
    </source>
</evidence>
<dbReference type="InterPro" id="IPR051681">
    <property type="entry name" value="Ser/Thr_Kinases-Pseudokinases"/>
</dbReference>
<proteinExistence type="predicted"/>
<feature type="region of interest" description="Disordered" evidence="5">
    <location>
        <begin position="643"/>
        <end position="696"/>
    </location>
</feature>
<dbReference type="PROSITE" id="PS50011">
    <property type="entry name" value="PROTEIN_KINASE_DOM"/>
    <property type="match status" value="1"/>
</dbReference>
<dbReference type="Proteomes" id="UP000800200">
    <property type="component" value="Unassembled WGS sequence"/>
</dbReference>
<keyword evidence="2" id="KW-0547">Nucleotide-binding</keyword>
<dbReference type="Pfam" id="PF00069">
    <property type="entry name" value="Pkinase"/>
    <property type="match status" value="1"/>
</dbReference>
<feature type="compositionally biased region" description="Pro residues" evidence="5">
    <location>
        <begin position="786"/>
        <end position="803"/>
    </location>
</feature>
<evidence type="ECO:0000256" key="1">
    <source>
        <dbReference type="ARBA" id="ARBA00022679"/>
    </source>
</evidence>
<feature type="region of interest" description="Disordered" evidence="5">
    <location>
        <begin position="1"/>
        <end position="186"/>
    </location>
</feature>
<dbReference type="OrthoDB" id="635774at2759"/>
<feature type="region of interest" description="Disordered" evidence="5">
    <location>
        <begin position="786"/>
        <end position="837"/>
    </location>
</feature>
<dbReference type="Gene3D" id="1.10.510.10">
    <property type="entry name" value="Transferase(Phosphotransferase) domain 1"/>
    <property type="match status" value="1"/>
</dbReference>
<sequence>MPHLLPPAADSGESSRSRSRQRARTEANEHRHMWSRWSLQKIGSWLKREEEEPPPPDTLDEKHGHGHDDEANKENGRPGSSHGRPSGLLGRRSSRKVVPGLPRPLTFKRMNSEKREKLLPVPMNGEQRRAASVDRRGSSALKRTLSPPNVSIPSMSAPDVLSPHTSEQQQKPTIGGGEGSNIPAGAKQVDYGMDESIDYLSAGEPPPLSIAGDSFYERGSQRSASDIDELMLQEELEAKWILNLSMHFRDMSDREKFFITYAEEPNKWRRVTVSCDYREITPDSLEADLKSLHYQRDKSARIYEAIRDSLPDIQFYDSVTNLKLQTADGRLHVHVTEDINEIIPYPSTPAVEHLDCKKFKESTVSFDSHISGFVYKVSVGNKVYIKKEIPGPDAVEEFLYEINALCNLRDSKSVIRFEGIIVDDKNELIKGLLISYADQGALVDLIYDYKNSDRMPWVRRERWARQIVEGLSEIHEAGFVQGDFTLSNIVIDHKDDAKIIDINRRGCPVGWEPPELARLIESAQRISIYIGVKSDLFQLGMVLWALAEQQDEPERQERPLFRTFNRHNIIPEYFREIVKACLNENPRERPAAKDILAKFPDASADELKPVATSRQSVSTRRSGKEYIDPATAVDLEDIRRQRSHSSISAAQMPSTEYIGSSSSYILPNPARGRSPANRNSRHRRSDCSPYAGPHSIMSLDDSELENELASLPASRETRWEQVYVDGDTRLVQRGSLGIDAHDFATETKDVCITTPPGELEKSFDGSGKSEDTPLNMSMVAELQPPQAQPLPVPHQPQQMPIPPQAQQLPLPTSEPATTTTTYQPGHHRHPSSKASFSDRVHMLSQVEDTNLTMTNTLADLENEIAMDASVTESSLAPSRVNTCFSIDGTGAGRFSPPLHQDSGFNEPALERASYESERIRQSLEDRLSGLEALQRKERVEGRLWDEKDGTLIGEGVRGSDLVVKPELQRDDTVVPAVPMEAGRRDVVVPVEQSMEKALEEKVSNTTIRPPSILIPEFHHAVPQAVDTSPSVSIKDKPVPALTSRTSHHQHENGSTRQEPERRERTYDVKKGEIFNFRTSDITGYWDESKDIRSILKQASGGVSKVTHFELSMRALWLGAVRGMSLMPRYVLVVDPINARSLFDYISQIVEQQEYTDTSNYTDENYGVLGARRQISPGAGVDGGGEGEGGHGSQFLLPLLIKSGSYGLGWQIQVKINEVANGGLIQDRVASSGNAKSFDNHIAYSRSPGMDKSFQ</sequence>
<evidence type="ECO:0000259" key="6">
    <source>
        <dbReference type="PROSITE" id="PS50011"/>
    </source>
</evidence>
<feature type="compositionally biased region" description="Basic and acidic residues" evidence="5">
    <location>
        <begin position="1048"/>
        <end position="1064"/>
    </location>
</feature>
<keyword evidence="4" id="KW-0067">ATP-binding</keyword>
<evidence type="ECO:0000313" key="7">
    <source>
        <dbReference type="EMBL" id="KAF2180667.1"/>
    </source>
</evidence>
<dbReference type="InterPro" id="IPR011009">
    <property type="entry name" value="Kinase-like_dom_sf"/>
</dbReference>
<feature type="compositionally biased region" description="Basic and acidic residues" evidence="5">
    <location>
        <begin position="126"/>
        <end position="137"/>
    </location>
</feature>
<feature type="domain" description="Protein kinase" evidence="6">
    <location>
        <begin position="360"/>
        <end position="602"/>
    </location>
</feature>
<feature type="compositionally biased region" description="Low complexity" evidence="5">
    <location>
        <begin position="77"/>
        <end position="91"/>
    </location>
</feature>
<keyword evidence="8" id="KW-1185">Reference proteome</keyword>
<evidence type="ECO:0000313" key="8">
    <source>
        <dbReference type="Proteomes" id="UP000800200"/>
    </source>
</evidence>
<feature type="compositionally biased region" description="Basic and acidic residues" evidence="5">
    <location>
        <begin position="59"/>
        <end position="76"/>
    </location>
</feature>
<feature type="region of interest" description="Disordered" evidence="5">
    <location>
        <begin position="1027"/>
        <end position="1064"/>
    </location>
</feature>
<feature type="compositionally biased region" description="Polar residues" evidence="5">
    <location>
        <begin position="644"/>
        <end position="665"/>
    </location>
</feature>
<evidence type="ECO:0000256" key="3">
    <source>
        <dbReference type="ARBA" id="ARBA00022777"/>
    </source>
</evidence>
<evidence type="ECO:0000256" key="2">
    <source>
        <dbReference type="ARBA" id="ARBA00022741"/>
    </source>
</evidence>
<dbReference type="PANTHER" id="PTHR44329:SF288">
    <property type="entry name" value="MITOGEN-ACTIVATED PROTEIN KINASE KINASE KINASE 20"/>
    <property type="match status" value="1"/>
</dbReference>
<dbReference type="SUPFAM" id="SSF56112">
    <property type="entry name" value="Protein kinase-like (PK-like)"/>
    <property type="match status" value="1"/>
</dbReference>
<evidence type="ECO:0000256" key="4">
    <source>
        <dbReference type="ARBA" id="ARBA00022840"/>
    </source>
</evidence>
<protein>
    <recommendedName>
        <fullName evidence="6">Protein kinase domain-containing protein</fullName>
    </recommendedName>
</protein>
<feature type="compositionally biased region" description="Basic and acidic residues" evidence="5">
    <location>
        <begin position="23"/>
        <end position="32"/>
    </location>
</feature>
<gene>
    <name evidence="7" type="ORF">K469DRAFT_692844</name>
</gene>
<dbReference type="PANTHER" id="PTHR44329">
    <property type="entry name" value="SERINE/THREONINE-PROTEIN KINASE TNNI3K-RELATED"/>
    <property type="match status" value="1"/>
</dbReference>
<feature type="compositionally biased region" description="Low complexity" evidence="5">
    <location>
        <begin position="804"/>
        <end position="821"/>
    </location>
</feature>
<keyword evidence="1" id="KW-0808">Transferase</keyword>
<dbReference type="EMBL" id="ML994657">
    <property type="protein sequence ID" value="KAF2180667.1"/>
    <property type="molecule type" value="Genomic_DNA"/>
</dbReference>
<dbReference type="GO" id="GO:0004674">
    <property type="term" value="F:protein serine/threonine kinase activity"/>
    <property type="evidence" value="ECO:0007669"/>
    <property type="project" value="TreeGrafter"/>
</dbReference>
<feature type="compositionally biased region" description="Polar residues" evidence="5">
    <location>
        <begin position="163"/>
        <end position="172"/>
    </location>
</feature>
<reference evidence="7" key="1">
    <citation type="journal article" date="2020" name="Stud. Mycol.">
        <title>101 Dothideomycetes genomes: a test case for predicting lifestyles and emergence of pathogens.</title>
        <authorList>
            <person name="Haridas S."/>
            <person name="Albert R."/>
            <person name="Binder M."/>
            <person name="Bloem J."/>
            <person name="Labutti K."/>
            <person name="Salamov A."/>
            <person name="Andreopoulos B."/>
            <person name="Baker S."/>
            <person name="Barry K."/>
            <person name="Bills G."/>
            <person name="Bluhm B."/>
            <person name="Cannon C."/>
            <person name="Castanera R."/>
            <person name="Culley D."/>
            <person name="Daum C."/>
            <person name="Ezra D."/>
            <person name="Gonzalez J."/>
            <person name="Henrissat B."/>
            <person name="Kuo A."/>
            <person name="Liang C."/>
            <person name="Lipzen A."/>
            <person name="Lutzoni F."/>
            <person name="Magnuson J."/>
            <person name="Mondo S."/>
            <person name="Nolan M."/>
            <person name="Ohm R."/>
            <person name="Pangilinan J."/>
            <person name="Park H.-J."/>
            <person name="Ramirez L."/>
            <person name="Alfaro M."/>
            <person name="Sun H."/>
            <person name="Tritt A."/>
            <person name="Yoshinaga Y."/>
            <person name="Zwiers L.-H."/>
            <person name="Turgeon B."/>
            <person name="Goodwin S."/>
            <person name="Spatafora J."/>
            <person name="Crous P."/>
            <person name="Grigoriev I."/>
        </authorList>
    </citation>
    <scope>NUCLEOTIDE SEQUENCE</scope>
    <source>
        <strain evidence="7">CBS 207.26</strain>
    </source>
</reference>
<keyword evidence="3" id="KW-0418">Kinase</keyword>
<dbReference type="InterPro" id="IPR000719">
    <property type="entry name" value="Prot_kinase_dom"/>
</dbReference>